<dbReference type="OrthoDB" id="10054414at2759"/>
<gene>
    <name evidence="2" type="ORF">H310_00802</name>
</gene>
<organism evidence="2">
    <name type="scientific">Aphanomyces invadans</name>
    <dbReference type="NCBI Taxonomy" id="157072"/>
    <lineage>
        <taxon>Eukaryota</taxon>
        <taxon>Sar</taxon>
        <taxon>Stramenopiles</taxon>
        <taxon>Oomycota</taxon>
        <taxon>Saprolegniomycetes</taxon>
        <taxon>Saprolegniales</taxon>
        <taxon>Verrucalvaceae</taxon>
        <taxon>Aphanomyces</taxon>
    </lineage>
</organism>
<evidence type="ECO:0000256" key="1">
    <source>
        <dbReference type="SAM" id="MobiDB-lite"/>
    </source>
</evidence>
<proteinExistence type="predicted"/>
<feature type="region of interest" description="Disordered" evidence="1">
    <location>
        <begin position="239"/>
        <end position="304"/>
    </location>
</feature>
<dbReference type="VEuPathDB" id="FungiDB:H310_00802"/>
<dbReference type="GeneID" id="20077852"/>
<dbReference type="EMBL" id="KI913952">
    <property type="protein sequence ID" value="ETW10518.1"/>
    <property type="molecule type" value="Genomic_DNA"/>
</dbReference>
<protein>
    <submittedName>
        <fullName evidence="2">Uncharacterized protein</fullName>
    </submittedName>
</protein>
<reference evidence="2" key="1">
    <citation type="submission" date="2013-12" db="EMBL/GenBank/DDBJ databases">
        <title>The Genome Sequence of Aphanomyces invadans NJM9701.</title>
        <authorList>
            <consortium name="The Broad Institute Genomics Platform"/>
            <person name="Russ C."/>
            <person name="Tyler B."/>
            <person name="van West P."/>
            <person name="Dieguez-Uribeondo J."/>
            <person name="Young S.K."/>
            <person name="Zeng Q."/>
            <person name="Gargeya S."/>
            <person name="Fitzgerald M."/>
            <person name="Abouelleil A."/>
            <person name="Alvarado L."/>
            <person name="Chapman S.B."/>
            <person name="Gainer-Dewar J."/>
            <person name="Goldberg J."/>
            <person name="Griggs A."/>
            <person name="Gujja S."/>
            <person name="Hansen M."/>
            <person name="Howarth C."/>
            <person name="Imamovic A."/>
            <person name="Ireland A."/>
            <person name="Larimer J."/>
            <person name="McCowan C."/>
            <person name="Murphy C."/>
            <person name="Pearson M."/>
            <person name="Poon T.W."/>
            <person name="Priest M."/>
            <person name="Roberts A."/>
            <person name="Saif S."/>
            <person name="Shea T."/>
            <person name="Sykes S."/>
            <person name="Wortman J."/>
            <person name="Nusbaum C."/>
            <person name="Birren B."/>
        </authorList>
    </citation>
    <scope>NUCLEOTIDE SEQUENCE [LARGE SCALE GENOMIC DNA]</scope>
    <source>
        <strain evidence="2">NJM9701</strain>
    </source>
</reference>
<dbReference type="eggNOG" id="ENOG502RYJJ">
    <property type="taxonomic scope" value="Eukaryota"/>
</dbReference>
<feature type="compositionally biased region" description="Low complexity" evidence="1">
    <location>
        <begin position="251"/>
        <end position="269"/>
    </location>
</feature>
<accession>A0A024UXU6</accession>
<sequence length="402" mass="44260">MSIWILKKIDRVINRRLRRGHLDTNRLRFSEDNQVLLALMVEEETEDEAASCTAHDVMRSLLSSGCRLVCVDFDSTFLQIHTNGEWSRPAKELLPHVRPLFARLLPLLAAHVALAVVTFSPQVPLIREVLSLCFGPTVSESIIVRGDVEGWTVSQDDAVQFTGIDGHHLLLHRRTKLPYVASAALEASSSCEHPIRSHHTVLIDDCQDNVFLAAQCGIAAVHYDPAQFPQHIHAVLKRRKRRRTLESSKLSTAAPPRTSTSSPTPSPRRLSIQTSLSGPRTSVLSASRSVLSPARPSEAAVPRQHYCTPSPVTKLRVTNSIGKPKPKRYTKLLKDAMGAAPSTMIVSASAADDKALIPNDAPLLAKAEEIRDDIVATQINWAEHIDRPERASLDGVACQDNV</sequence>
<feature type="compositionally biased region" description="Polar residues" evidence="1">
    <location>
        <begin position="271"/>
        <end position="290"/>
    </location>
</feature>
<dbReference type="RefSeq" id="XP_008861929.1">
    <property type="nucleotide sequence ID" value="XM_008863707.1"/>
</dbReference>
<evidence type="ECO:0000313" key="2">
    <source>
        <dbReference type="EMBL" id="ETW10518.1"/>
    </source>
</evidence>
<dbReference type="AlphaFoldDB" id="A0A024UXU6"/>
<name>A0A024UXU6_9STRA</name>